<keyword evidence="2" id="KW-1133">Transmembrane helix</keyword>
<feature type="transmembrane region" description="Helical" evidence="2">
    <location>
        <begin position="54"/>
        <end position="71"/>
    </location>
</feature>
<organism evidence="3 4">
    <name type="scientific">Pholiota conissans</name>
    <dbReference type="NCBI Taxonomy" id="109636"/>
    <lineage>
        <taxon>Eukaryota</taxon>
        <taxon>Fungi</taxon>
        <taxon>Dikarya</taxon>
        <taxon>Basidiomycota</taxon>
        <taxon>Agaricomycotina</taxon>
        <taxon>Agaricomycetes</taxon>
        <taxon>Agaricomycetidae</taxon>
        <taxon>Agaricales</taxon>
        <taxon>Agaricineae</taxon>
        <taxon>Strophariaceae</taxon>
        <taxon>Pholiota</taxon>
    </lineage>
</organism>
<dbReference type="OrthoDB" id="3199651at2759"/>
<dbReference type="EMBL" id="MU155363">
    <property type="protein sequence ID" value="KAF9474763.1"/>
    <property type="molecule type" value="Genomic_DNA"/>
</dbReference>
<accession>A0A9P5YTD4</accession>
<name>A0A9P5YTD4_9AGAR</name>
<evidence type="ECO:0000256" key="1">
    <source>
        <dbReference type="SAM" id="MobiDB-lite"/>
    </source>
</evidence>
<comment type="caution">
    <text evidence="3">The sequence shown here is derived from an EMBL/GenBank/DDBJ whole genome shotgun (WGS) entry which is preliminary data.</text>
</comment>
<evidence type="ECO:0000313" key="4">
    <source>
        <dbReference type="Proteomes" id="UP000807469"/>
    </source>
</evidence>
<protein>
    <submittedName>
        <fullName evidence="3">Uncharacterized protein</fullName>
    </submittedName>
</protein>
<keyword evidence="2" id="KW-0812">Transmembrane</keyword>
<evidence type="ECO:0000256" key="2">
    <source>
        <dbReference type="SAM" id="Phobius"/>
    </source>
</evidence>
<reference evidence="3" key="1">
    <citation type="submission" date="2020-11" db="EMBL/GenBank/DDBJ databases">
        <authorList>
            <consortium name="DOE Joint Genome Institute"/>
            <person name="Ahrendt S."/>
            <person name="Riley R."/>
            <person name="Andreopoulos W."/>
            <person name="Labutti K."/>
            <person name="Pangilinan J."/>
            <person name="Ruiz-Duenas F.J."/>
            <person name="Barrasa J.M."/>
            <person name="Sanchez-Garcia M."/>
            <person name="Camarero S."/>
            <person name="Miyauchi S."/>
            <person name="Serrano A."/>
            <person name="Linde D."/>
            <person name="Babiker R."/>
            <person name="Drula E."/>
            <person name="Ayuso-Fernandez I."/>
            <person name="Pacheco R."/>
            <person name="Padilla G."/>
            <person name="Ferreira P."/>
            <person name="Barriuso J."/>
            <person name="Kellner H."/>
            <person name="Castanera R."/>
            <person name="Alfaro M."/>
            <person name="Ramirez L."/>
            <person name="Pisabarro A.G."/>
            <person name="Kuo A."/>
            <person name="Tritt A."/>
            <person name="Lipzen A."/>
            <person name="He G."/>
            <person name="Yan M."/>
            <person name="Ng V."/>
            <person name="Cullen D."/>
            <person name="Martin F."/>
            <person name="Rosso M.-N."/>
            <person name="Henrissat B."/>
            <person name="Hibbett D."/>
            <person name="Martinez A.T."/>
            <person name="Grigoriev I.V."/>
        </authorList>
    </citation>
    <scope>NUCLEOTIDE SEQUENCE</scope>
    <source>
        <strain evidence="3">CIRM-BRFM 674</strain>
    </source>
</reference>
<feature type="region of interest" description="Disordered" evidence="1">
    <location>
        <begin position="1"/>
        <end position="38"/>
    </location>
</feature>
<dbReference type="Proteomes" id="UP000807469">
    <property type="component" value="Unassembled WGS sequence"/>
</dbReference>
<feature type="compositionally biased region" description="Polar residues" evidence="1">
    <location>
        <begin position="8"/>
        <end position="26"/>
    </location>
</feature>
<sequence>MSKKSHMESSTPTPVTQSEKIQQTTDNPPPENPVPMGIVRSVSPPLSSAGLSRFIYVLLGLVMLMCGYYFYRALQYKREEGGWWSIGMSL</sequence>
<evidence type="ECO:0000313" key="3">
    <source>
        <dbReference type="EMBL" id="KAF9474763.1"/>
    </source>
</evidence>
<proteinExistence type="predicted"/>
<keyword evidence="4" id="KW-1185">Reference proteome</keyword>
<dbReference type="AlphaFoldDB" id="A0A9P5YTD4"/>
<keyword evidence="2" id="KW-0472">Membrane</keyword>
<gene>
    <name evidence="3" type="ORF">BDN70DRAFT_884483</name>
</gene>